<reference evidence="1" key="2">
    <citation type="submission" date="2025-09" db="UniProtKB">
        <authorList>
            <consortium name="Ensembl"/>
        </authorList>
    </citation>
    <scope>IDENTIFICATION</scope>
</reference>
<keyword evidence="2" id="KW-1185">Reference proteome</keyword>
<accession>A0A8C6XWM7</accession>
<dbReference type="AlphaFoldDB" id="A0A8C6XWM7"/>
<organism evidence="1 2">
    <name type="scientific">Naja naja</name>
    <name type="common">Indian cobra</name>
    <dbReference type="NCBI Taxonomy" id="35670"/>
    <lineage>
        <taxon>Eukaryota</taxon>
        <taxon>Metazoa</taxon>
        <taxon>Chordata</taxon>
        <taxon>Craniata</taxon>
        <taxon>Vertebrata</taxon>
        <taxon>Euteleostomi</taxon>
        <taxon>Lepidosauria</taxon>
        <taxon>Squamata</taxon>
        <taxon>Bifurcata</taxon>
        <taxon>Unidentata</taxon>
        <taxon>Episquamata</taxon>
        <taxon>Toxicofera</taxon>
        <taxon>Serpentes</taxon>
        <taxon>Colubroidea</taxon>
        <taxon>Elapidae</taxon>
        <taxon>Elapinae</taxon>
        <taxon>Naja</taxon>
    </lineage>
</organism>
<protein>
    <submittedName>
        <fullName evidence="1">Uncharacterized protein</fullName>
    </submittedName>
</protein>
<name>A0A8C6XWM7_NAJNA</name>
<dbReference type="Ensembl" id="ENSNNAT00000021953.1">
    <property type="protein sequence ID" value="ENSNNAP00000020930.1"/>
    <property type="gene ID" value="ENSNNAG00000013869.1"/>
</dbReference>
<dbReference type="Proteomes" id="UP000694559">
    <property type="component" value="Unplaced"/>
</dbReference>
<evidence type="ECO:0000313" key="1">
    <source>
        <dbReference type="Ensembl" id="ENSNNAP00000020930.1"/>
    </source>
</evidence>
<proteinExistence type="predicted"/>
<reference evidence="1" key="1">
    <citation type="submission" date="2025-08" db="UniProtKB">
        <authorList>
            <consortium name="Ensembl"/>
        </authorList>
    </citation>
    <scope>IDENTIFICATION</scope>
</reference>
<sequence length="122" mass="13639">SAIQQEACTARCAHTPSSPRSLSFLRSPRELLLVGPVGTHNPCRAFKPCSTCLNRRLHPACCEGEINRLDLFRPPSPRISFHLLLQDRYKPAKSILSLSPSLLERRFLGEGIERCPFSTTLP</sequence>
<evidence type="ECO:0000313" key="2">
    <source>
        <dbReference type="Proteomes" id="UP000694559"/>
    </source>
</evidence>